<accession>A0ABQ8AG12</accession>
<protein>
    <submittedName>
        <fullName evidence="2">Uncharacterized protein</fullName>
    </submittedName>
</protein>
<name>A0ABQ8AG12_BRANA</name>
<comment type="caution">
    <text evidence="2">The sequence shown here is derived from an EMBL/GenBank/DDBJ whole genome shotgun (WGS) entry which is preliminary data.</text>
</comment>
<gene>
    <name evidence="2" type="ORF">HID58_053903</name>
</gene>
<feature type="non-terminal residue" evidence="2">
    <location>
        <position position="1"/>
    </location>
</feature>
<evidence type="ECO:0000313" key="3">
    <source>
        <dbReference type="Proteomes" id="UP000824890"/>
    </source>
</evidence>
<feature type="region of interest" description="Disordered" evidence="1">
    <location>
        <begin position="150"/>
        <end position="179"/>
    </location>
</feature>
<evidence type="ECO:0000256" key="1">
    <source>
        <dbReference type="SAM" id="MobiDB-lite"/>
    </source>
</evidence>
<keyword evidence="3" id="KW-1185">Reference proteome</keyword>
<evidence type="ECO:0000313" key="2">
    <source>
        <dbReference type="EMBL" id="KAH0891474.1"/>
    </source>
</evidence>
<sequence length="179" mass="21260">RSVTTHLREPEERLLLTRRLHADKHLPSFLRPNHRRFLTVSRSYGTHITRESTVKTRPLHELWCASRGELRNQPPDLHSKCQAITVTCHRLFTGSRRDQMTTSSLNSLTLQIRLRFDQILLRRDHNSHRERQSSPETSSISLWNRGYRYGKKEKERESWRREEPPTPLETRTPGVEPPR</sequence>
<feature type="region of interest" description="Disordered" evidence="1">
    <location>
        <begin position="126"/>
        <end position="145"/>
    </location>
</feature>
<dbReference type="EMBL" id="JAGKQM010000013">
    <property type="protein sequence ID" value="KAH0891474.1"/>
    <property type="molecule type" value="Genomic_DNA"/>
</dbReference>
<feature type="compositionally biased region" description="Basic and acidic residues" evidence="1">
    <location>
        <begin position="150"/>
        <end position="164"/>
    </location>
</feature>
<dbReference type="Proteomes" id="UP000824890">
    <property type="component" value="Unassembled WGS sequence"/>
</dbReference>
<reference evidence="2 3" key="1">
    <citation type="submission" date="2021-05" db="EMBL/GenBank/DDBJ databases">
        <title>Genome Assembly of Synthetic Allotetraploid Brassica napus Reveals Homoeologous Exchanges between Subgenomes.</title>
        <authorList>
            <person name="Davis J.T."/>
        </authorList>
    </citation>
    <scope>NUCLEOTIDE SEQUENCE [LARGE SCALE GENOMIC DNA]</scope>
    <source>
        <strain evidence="3">cv. Da-Ae</strain>
        <tissue evidence="2">Seedling</tissue>
    </source>
</reference>
<organism evidence="2 3">
    <name type="scientific">Brassica napus</name>
    <name type="common">Rape</name>
    <dbReference type="NCBI Taxonomy" id="3708"/>
    <lineage>
        <taxon>Eukaryota</taxon>
        <taxon>Viridiplantae</taxon>
        <taxon>Streptophyta</taxon>
        <taxon>Embryophyta</taxon>
        <taxon>Tracheophyta</taxon>
        <taxon>Spermatophyta</taxon>
        <taxon>Magnoliopsida</taxon>
        <taxon>eudicotyledons</taxon>
        <taxon>Gunneridae</taxon>
        <taxon>Pentapetalae</taxon>
        <taxon>rosids</taxon>
        <taxon>malvids</taxon>
        <taxon>Brassicales</taxon>
        <taxon>Brassicaceae</taxon>
        <taxon>Brassiceae</taxon>
        <taxon>Brassica</taxon>
    </lineage>
</organism>
<proteinExistence type="predicted"/>